<feature type="transmembrane region" description="Helical" evidence="6">
    <location>
        <begin position="281"/>
        <end position="301"/>
    </location>
</feature>
<feature type="transmembrane region" description="Helical" evidence="6">
    <location>
        <begin position="72"/>
        <end position="93"/>
    </location>
</feature>
<dbReference type="SUPFAM" id="SSF103473">
    <property type="entry name" value="MFS general substrate transporter"/>
    <property type="match status" value="1"/>
</dbReference>
<gene>
    <name evidence="7" type="ORF">DMC30DRAFT_251393</name>
</gene>
<evidence type="ECO:0000313" key="8">
    <source>
        <dbReference type="Proteomes" id="UP000311382"/>
    </source>
</evidence>
<dbReference type="OrthoDB" id="410267at2759"/>
<dbReference type="Proteomes" id="UP000311382">
    <property type="component" value="Unassembled WGS sequence"/>
</dbReference>
<proteinExistence type="predicted"/>
<reference evidence="7 8" key="1">
    <citation type="submission" date="2019-03" db="EMBL/GenBank/DDBJ databases">
        <title>Rhodosporidium diobovatum UCD-FST 08-225 genome sequencing, assembly, and annotation.</title>
        <authorList>
            <person name="Fakankun I.U."/>
            <person name="Fristensky B."/>
            <person name="Levin D.B."/>
        </authorList>
    </citation>
    <scope>NUCLEOTIDE SEQUENCE [LARGE SCALE GENOMIC DNA]</scope>
    <source>
        <strain evidence="7 8">UCD-FST 08-225</strain>
    </source>
</reference>
<evidence type="ECO:0000256" key="4">
    <source>
        <dbReference type="ARBA" id="ARBA00023136"/>
    </source>
</evidence>
<dbReference type="PANTHER" id="PTHR21576">
    <property type="entry name" value="UNCHARACTERIZED NODULIN-LIKE PROTEIN"/>
    <property type="match status" value="1"/>
</dbReference>
<dbReference type="AlphaFoldDB" id="A0A5C5FUN0"/>
<sequence length="512" mass="53246">MGRYTVLVAATTVALSCGTNYAYSAYAPQLANALSLSSTQTNLIGVCGNLGVYLSSPFIGRAVDRRGPKPTLALAAVALTGGYLVIRAFYVAGDALDGLYARLGVPGLMAAELLTGIGSTAGLSSAGNSVARSFKKRRAAALSVVLSAFGLSAFFYSTLSSLFLHSRTDTDTTPAFLLLLALGSLVSTVVGLLFVRPVPPASAVGGPTTAAVDREEGEERTAEEVSAEAEAALSEAGDDVPAARDSAPRQDERTPLLRSTSSKSVQERNISGWALFHELDFYLIFLFNGLCAGVGLCYINNLGTVVRSLALAQSGNGFLAAAAPSPAVLQSRLVSLLSLFNSLGRLFSGFTSDHLLHSSPLPFRVPRVAFLPLTASILLLSQLVALQTARAESLWAATALTGMAHGCLFGISGIVGLERFGLRSFSQTNGVLALAPALFGQTTNLLFGRIYDAHVPHSPRTSFVAAVASGTCTLGRACYAPAFVLTSCMALGALALGLWLALGRKAMRVRAA</sequence>
<dbReference type="EMBL" id="SOZI01000066">
    <property type="protein sequence ID" value="TNY20450.1"/>
    <property type="molecule type" value="Genomic_DNA"/>
</dbReference>
<evidence type="ECO:0000256" key="5">
    <source>
        <dbReference type="SAM" id="MobiDB-lite"/>
    </source>
</evidence>
<keyword evidence="8" id="KW-1185">Reference proteome</keyword>
<feature type="transmembrane region" description="Helical" evidence="6">
    <location>
        <begin position="139"/>
        <end position="163"/>
    </location>
</feature>
<feature type="compositionally biased region" description="Basic and acidic residues" evidence="5">
    <location>
        <begin position="212"/>
        <end position="222"/>
    </location>
</feature>
<feature type="transmembrane region" description="Helical" evidence="6">
    <location>
        <begin position="105"/>
        <end position="127"/>
    </location>
</feature>
<keyword evidence="3 6" id="KW-1133">Transmembrane helix</keyword>
<evidence type="ECO:0000256" key="1">
    <source>
        <dbReference type="ARBA" id="ARBA00004141"/>
    </source>
</evidence>
<feature type="transmembrane region" description="Helical" evidence="6">
    <location>
        <begin position="368"/>
        <end position="388"/>
    </location>
</feature>
<evidence type="ECO:0000313" key="7">
    <source>
        <dbReference type="EMBL" id="TNY20450.1"/>
    </source>
</evidence>
<dbReference type="GO" id="GO:0022857">
    <property type="term" value="F:transmembrane transporter activity"/>
    <property type="evidence" value="ECO:0007669"/>
    <property type="project" value="InterPro"/>
</dbReference>
<dbReference type="PANTHER" id="PTHR21576:SF160">
    <property type="entry name" value="NODULIN-LIKE DOMAIN-CONTAINING PROTEIN"/>
    <property type="match status" value="1"/>
</dbReference>
<evidence type="ECO:0000256" key="3">
    <source>
        <dbReference type="ARBA" id="ARBA00022989"/>
    </source>
</evidence>
<dbReference type="InterPro" id="IPR011701">
    <property type="entry name" value="MFS"/>
</dbReference>
<name>A0A5C5FUN0_9BASI</name>
<evidence type="ECO:0000256" key="2">
    <source>
        <dbReference type="ARBA" id="ARBA00022692"/>
    </source>
</evidence>
<feature type="transmembrane region" description="Helical" evidence="6">
    <location>
        <begin position="479"/>
        <end position="502"/>
    </location>
</feature>
<keyword evidence="4 6" id="KW-0472">Membrane</keyword>
<feature type="compositionally biased region" description="Basic and acidic residues" evidence="5">
    <location>
        <begin position="246"/>
        <end position="255"/>
    </location>
</feature>
<dbReference type="PROSITE" id="PS51257">
    <property type="entry name" value="PROKAR_LIPOPROTEIN"/>
    <property type="match status" value="1"/>
</dbReference>
<feature type="transmembrane region" description="Helical" evidence="6">
    <location>
        <begin position="43"/>
        <end position="60"/>
    </location>
</feature>
<dbReference type="Gene3D" id="1.20.1250.20">
    <property type="entry name" value="MFS general substrate transporter like domains"/>
    <property type="match status" value="1"/>
</dbReference>
<comment type="caution">
    <text evidence="7">The sequence shown here is derived from an EMBL/GenBank/DDBJ whole genome shotgun (WGS) entry which is preliminary data.</text>
</comment>
<keyword evidence="2 6" id="KW-0812">Transmembrane</keyword>
<organism evidence="7 8">
    <name type="scientific">Rhodotorula diobovata</name>
    <dbReference type="NCBI Taxonomy" id="5288"/>
    <lineage>
        <taxon>Eukaryota</taxon>
        <taxon>Fungi</taxon>
        <taxon>Dikarya</taxon>
        <taxon>Basidiomycota</taxon>
        <taxon>Pucciniomycotina</taxon>
        <taxon>Microbotryomycetes</taxon>
        <taxon>Sporidiobolales</taxon>
        <taxon>Sporidiobolaceae</taxon>
        <taxon>Rhodotorula</taxon>
    </lineage>
</organism>
<comment type="subcellular location">
    <subcellularLocation>
        <location evidence="1">Membrane</location>
        <topology evidence="1">Multi-pass membrane protein</topology>
    </subcellularLocation>
</comment>
<dbReference type="Pfam" id="PF07690">
    <property type="entry name" value="MFS_1"/>
    <property type="match status" value="1"/>
</dbReference>
<protein>
    <submittedName>
        <fullName evidence="7">MFS general substrate transporter</fullName>
    </submittedName>
</protein>
<evidence type="ECO:0000256" key="6">
    <source>
        <dbReference type="SAM" id="Phobius"/>
    </source>
</evidence>
<dbReference type="STRING" id="5288.A0A5C5FUN0"/>
<feature type="region of interest" description="Disordered" evidence="5">
    <location>
        <begin position="233"/>
        <end position="261"/>
    </location>
</feature>
<feature type="region of interest" description="Disordered" evidence="5">
    <location>
        <begin position="203"/>
        <end position="222"/>
    </location>
</feature>
<dbReference type="GO" id="GO:0000329">
    <property type="term" value="C:fungal-type vacuole membrane"/>
    <property type="evidence" value="ECO:0007669"/>
    <property type="project" value="TreeGrafter"/>
</dbReference>
<accession>A0A5C5FUN0</accession>
<feature type="transmembrane region" description="Helical" evidence="6">
    <location>
        <begin position="394"/>
        <end position="417"/>
    </location>
</feature>
<feature type="transmembrane region" description="Helical" evidence="6">
    <location>
        <begin position="175"/>
        <end position="195"/>
    </location>
</feature>
<dbReference type="InterPro" id="IPR036259">
    <property type="entry name" value="MFS_trans_sf"/>
</dbReference>